<evidence type="ECO:0000256" key="1">
    <source>
        <dbReference type="SAM" id="MobiDB-lite"/>
    </source>
</evidence>
<comment type="caution">
    <text evidence="2">The sequence shown here is derived from an EMBL/GenBank/DDBJ whole genome shotgun (WGS) entry which is preliminary data.</text>
</comment>
<feature type="region of interest" description="Disordered" evidence="1">
    <location>
        <begin position="344"/>
        <end position="377"/>
    </location>
</feature>
<dbReference type="Proteomes" id="UP001215712">
    <property type="component" value="Unassembled WGS sequence"/>
</dbReference>
<name>A0AAD6MQ53_9EURO</name>
<proteinExistence type="predicted"/>
<reference evidence="2" key="2">
    <citation type="submission" date="2023-01" db="EMBL/GenBank/DDBJ databases">
        <authorList>
            <person name="Petersen C."/>
        </authorList>
    </citation>
    <scope>NUCLEOTIDE SEQUENCE</scope>
    <source>
        <strain evidence="2">IBT 17514</strain>
    </source>
</reference>
<dbReference type="AlphaFoldDB" id="A0AAD6MQ53"/>
<accession>A0AAD6MQ53</accession>
<protein>
    <submittedName>
        <fullName evidence="2">Uncharacterized protein</fullName>
    </submittedName>
</protein>
<reference evidence="2" key="1">
    <citation type="journal article" date="2023" name="IMA Fungus">
        <title>Comparative genomic study of the Penicillium genus elucidates a diverse pangenome and 15 lateral gene transfer events.</title>
        <authorList>
            <person name="Petersen C."/>
            <person name="Sorensen T."/>
            <person name="Nielsen M.R."/>
            <person name="Sondergaard T.E."/>
            <person name="Sorensen J.L."/>
            <person name="Fitzpatrick D.A."/>
            <person name="Frisvad J.C."/>
            <person name="Nielsen K.L."/>
        </authorList>
    </citation>
    <scope>NUCLEOTIDE SEQUENCE</scope>
    <source>
        <strain evidence="2">IBT 17514</strain>
    </source>
</reference>
<dbReference type="EMBL" id="JAQJAN010000023">
    <property type="protein sequence ID" value="KAJ5703295.1"/>
    <property type="molecule type" value="Genomic_DNA"/>
</dbReference>
<feature type="region of interest" description="Disordered" evidence="1">
    <location>
        <begin position="237"/>
        <end position="294"/>
    </location>
</feature>
<keyword evidence="3" id="KW-1185">Reference proteome</keyword>
<evidence type="ECO:0000313" key="2">
    <source>
        <dbReference type="EMBL" id="KAJ5703295.1"/>
    </source>
</evidence>
<feature type="compositionally biased region" description="Basic residues" evidence="1">
    <location>
        <begin position="241"/>
        <end position="258"/>
    </location>
</feature>
<gene>
    <name evidence="2" type="ORF">N7493_011684</name>
</gene>
<sequence length="427" mass="48076">MPNASLSKRFVVDAVRSETKGYPHSVTELTRGEMARLTEALHTTMGESQRRTTAQAQGFIQDLPRRLRAKRISLTSLGLKAISICHLHKPMNTELLEHTLCLIQREVTACLRPFDNYPNQVSLTDAAVLDRLRAIRGMWIKPAADLPVMPGLWPYQIDQCAGCMLSRVISDKDALCNLRATLISRTHVRKNHQPRRLMAFIEESINRFSEEEATSLISTASTYAYGLKKARKACTGVSDKHIHRKSNRHQNHPGRHNRGEKSMGAIETYRGNNRRPGRNSENNQAGDSIDSVKDVSSLDIRPTLKYAVSSDDRIPSQIEEDNLNHRLTDLHSELDTHIPYRCSSDARDDLRQPVPTDGTRNGGADIPEDDTEVEPDHRGEETLINVGEYIGEETLVNEDSSSCSDCSDSDCDRANANFIEKYYLNRK</sequence>
<organism evidence="2 3">
    <name type="scientific">Penicillium malachiteum</name>
    <dbReference type="NCBI Taxonomy" id="1324776"/>
    <lineage>
        <taxon>Eukaryota</taxon>
        <taxon>Fungi</taxon>
        <taxon>Dikarya</taxon>
        <taxon>Ascomycota</taxon>
        <taxon>Pezizomycotina</taxon>
        <taxon>Eurotiomycetes</taxon>
        <taxon>Eurotiomycetidae</taxon>
        <taxon>Eurotiales</taxon>
        <taxon>Aspergillaceae</taxon>
        <taxon>Penicillium</taxon>
    </lineage>
</organism>
<evidence type="ECO:0000313" key="3">
    <source>
        <dbReference type="Proteomes" id="UP001215712"/>
    </source>
</evidence>